<evidence type="ECO:0000313" key="1">
    <source>
        <dbReference type="EMBL" id="KIE13955.1"/>
    </source>
</evidence>
<dbReference type="AlphaFoldDB" id="A0A0C1RPP8"/>
<gene>
    <name evidence="1" type="ORF">DA73_0200985</name>
</gene>
<proteinExistence type="predicted"/>
<sequence length="100" mass="11393">MLDSGNTKRSFSSKNMGKIKTRQFLLFAGNYENVPLGWNSLIASSNTEQELVNKISSITFLGVEKTCVNDKVYDWGQIVELETGQIKMCWGRRKFKPKLV</sequence>
<reference evidence="1" key="1">
    <citation type="journal article" date="2015" name="Genome Announc.">
        <title>Draft Genome Sequence of Tolypothrix boutellei Strain VB521301.</title>
        <authorList>
            <person name="Chandrababunaidu M.M."/>
            <person name="Singh D."/>
            <person name="Sen D."/>
            <person name="Bhan S."/>
            <person name="Das S."/>
            <person name="Gupta A."/>
            <person name="Adhikary S.P."/>
            <person name="Tripathy S."/>
        </authorList>
    </citation>
    <scope>NUCLEOTIDE SEQUENCE</scope>
    <source>
        <strain evidence="1">VB521301</strain>
    </source>
</reference>
<dbReference type="EMBL" id="JHEG02000001">
    <property type="protein sequence ID" value="KIE13955.1"/>
    <property type="molecule type" value="Genomic_DNA"/>
</dbReference>
<accession>A0A0C1RPP8</accession>
<name>A0A0C1RPP8_9CYAN</name>
<comment type="caution">
    <text evidence="1">The sequence shown here is derived from an EMBL/GenBank/DDBJ whole genome shotgun (WGS) entry which is preliminary data.</text>
</comment>
<protein>
    <submittedName>
        <fullName evidence="1">Uncharacterized protein</fullName>
    </submittedName>
</protein>
<dbReference type="STRING" id="1479485.DA73_0200985"/>
<organism evidence="1">
    <name type="scientific">Tolypothrix bouteillei VB521301</name>
    <dbReference type="NCBI Taxonomy" id="1479485"/>
    <lineage>
        <taxon>Bacteria</taxon>
        <taxon>Bacillati</taxon>
        <taxon>Cyanobacteriota</taxon>
        <taxon>Cyanophyceae</taxon>
        <taxon>Nostocales</taxon>
        <taxon>Tolypothrichaceae</taxon>
        <taxon>Tolypothrix</taxon>
    </lineage>
</organism>